<protein>
    <recommendedName>
        <fullName evidence="2">Phage protein</fullName>
    </recommendedName>
</protein>
<accession>A0AAU8BCN6</accession>
<name>A0AAU8BCN6_9CAUD</name>
<gene>
    <name evidence="1" type="ORF">Adastra193</name>
</gene>
<organism evidence="1">
    <name type="scientific">Bacillus phage Adastra</name>
    <dbReference type="NCBI Taxonomy" id="3143958"/>
    <lineage>
        <taxon>Viruses</taxon>
        <taxon>Duplodnaviria</taxon>
        <taxon>Heunggongvirae</taxon>
        <taxon>Uroviricota</taxon>
        <taxon>Caudoviricetes</taxon>
        <taxon>Herelleviridae</taxon>
        <taxon>Spounavirinae</taxon>
        <taxon>Okubovirus</taxon>
    </lineage>
</organism>
<evidence type="ECO:0000313" key="1">
    <source>
        <dbReference type="EMBL" id="XCD09738.1"/>
    </source>
</evidence>
<reference evidence="1" key="1">
    <citation type="submission" date="2024-05" db="EMBL/GenBank/DDBJ databases">
        <authorList>
            <person name="Herbig A.F."/>
            <person name="Pendergrass E.L."/>
        </authorList>
    </citation>
    <scope>NUCLEOTIDE SEQUENCE</scope>
</reference>
<sequence>MAKFRKKPIEVEAVEFKGWNSKQQVEFSDRPEWLNEAIGKEILFFGEPKALTIKTLEGNMIANEGDFIIKGVKGELYPCKPDIFHKTHKEVINS</sequence>
<dbReference type="EMBL" id="PP819608">
    <property type="protein sequence ID" value="XCD09738.1"/>
    <property type="molecule type" value="Genomic_DNA"/>
</dbReference>
<evidence type="ECO:0008006" key="2">
    <source>
        <dbReference type="Google" id="ProtNLM"/>
    </source>
</evidence>
<proteinExistence type="predicted"/>